<evidence type="ECO:0000256" key="12">
    <source>
        <dbReference type="PIRNR" id="PIRNR015601"/>
    </source>
</evidence>
<dbReference type="EC" id="2.1.1.193" evidence="3 12"/>
<dbReference type="AlphaFoldDB" id="A0A1W5ZUN1"/>
<dbReference type="EMBL" id="CP020772">
    <property type="protein sequence ID" value="ARI77016.1"/>
    <property type="molecule type" value="Genomic_DNA"/>
</dbReference>
<comment type="similarity">
    <text evidence="2 12">Belongs to the RNA methyltransferase RsmE family.</text>
</comment>
<accession>A0A1W5ZUN1</accession>
<dbReference type="SUPFAM" id="SSF88697">
    <property type="entry name" value="PUA domain-like"/>
    <property type="match status" value="1"/>
</dbReference>
<evidence type="ECO:0000256" key="9">
    <source>
        <dbReference type="ARBA" id="ARBA00022691"/>
    </source>
</evidence>
<organism evidence="15 16">
    <name type="scientific">Halobacillus mangrovi</name>
    <dbReference type="NCBI Taxonomy" id="402384"/>
    <lineage>
        <taxon>Bacteria</taxon>
        <taxon>Bacillati</taxon>
        <taxon>Bacillota</taxon>
        <taxon>Bacilli</taxon>
        <taxon>Bacillales</taxon>
        <taxon>Bacillaceae</taxon>
        <taxon>Halobacillus</taxon>
    </lineage>
</organism>
<dbReference type="Proteomes" id="UP000192527">
    <property type="component" value="Chromosome"/>
</dbReference>
<dbReference type="InterPro" id="IPR029028">
    <property type="entry name" value="Alpha/beta_knot_MTases"/>
</dbReference>
<dbReference type="NCBIfam" id="TIGR00046">
    <property type="entry name" value="RsmE family RNA methyltransferase"/>
    <property type="match status" value="1"/>
</dbReference>
<comment type="subcellular location">
    <subcellularLocation>
        <location evidence="1 12">Cytoplasm</location>
    </subcellularLocation>
</comment>
<keyword evidence="5 12" id="KW-0963">Cytoplasm</keyword>
<protein>
    <recommendedName>
        <fullName evidence="4 12">Ribosomal RNA small subunit methyltransferase E</fullName>
        <ecNumber evidence="3 12">2.1.1.193</ecNumber>
    </recommendedName>
</protein>
<evidence type="ECO:0000256" key="10">
    <source>
        <dbReference type="ARBA" id="ARBA00025699"/>
    </source>
</evidence>
<comment type="catalytic activity">
    <reaction evidence="11 12">
        <text>uridine(1498) in 16S rRNA + S-adenosyl-L-methionine = N(3)-methyluridine(1498) in 16S rRNA + S-adenosyl-L-homocysteine + H(+)</text>
        <dbReference type="Rhea" id="RHEA:42920"/>
        <dbReference type="Rhea" id="RHEA-COMP:10283"/>
        <dbReference type="Rhea" id="RHEA-COMP:10284"/>
        <dbReference type="ChEBI" id="CHEBI:15378"/>
        <dbReference type="ChEBI" id="CHEBI:57856"/>
        <dbReference type="ChEBI" id="CHEBI:59789"/>
        <dbReference type="ChEBI" id="CHEBI:65315"/>
        <dbReference type="ChEBI" id="CHEBI:74502"/>
        <dbReference type="EC" id="2.1.1.193"/>
    </reaction>
</comment>
<name>A0A1W5ZUN1_9BACI</name>
<evidence type="ECO:0000313" key="16">
    <source>
        <dbReference type="Proteomes" id="UP000192527"/>
    </source>
</evidence>
<comment type="function">
    <text evidence="10 12">Specifically methylates the N3 position of the uracil ring of uridine 1498 (m3U1498) in 16S rRNA. Acts on the fully assembled 30S ribosomal subunit.</text>
</comment>
<dbReference type="OrthoDB" id="9815641at2"/>
<dbReference type="InterPro" id="IPR046886">
    <property type="entry name" value="RsmE_MTase_dom"/>
</dbReference>
<dbReference type="NCBIfam" id="NF008691">
    <property type="entry name" value="PRK11713.1-4"/>
    <property type="match status" value="1"/>
</dbReference>
<keyword evidence="9 12" id="KW-0949">S-adenosyl-L-methionine</keyword>
<dbReference type="GO" id="GO:0005737">
    <property type="term" value="C:cytoplasm"/>
    <property type="evidence" value="ECO:0007669"/>
    <property type="project" value="UniProtKB-SubCell"/>
</dbReference>
<dbReference type="GO" id="GO:0070475">
    <property type="term" value="P:rRNA base methylation"/>
    <property type="evidence" value="ECO:0007669"/>
    <property type="project" value="TreeGrafter"/>
</dbReference>
<dbReference type="Gene3D" id="2.40.240.20">
    <property type="entry name" value="Hypothetical PUA domain-like, domain 1"/>
    <property type="match status" value="1"/>
</dbReference>
<dbReference type="Pfam" id="PF20260">
    <property type="entry name" value="PUA_4"/>
    <property type="match status" value="1"/>
</dbReference>
<evidence type="ECO:0000256" key="3">
    <source>
        <dbReference type="ARBA" id="ARBA00012328"/>
    </source>
</evidence>
<evidence type="ECO:0000256" key="11">
    <source>
        <dbReference type="ARBA" id="ARBA00047944"/>
    </source>
</evidence>
<dbReference type="InterPro" id="IPR015947">
    <property type="entry name" value="PUA-like_sf"/>
</dbReference>
<reference evidence="15 16" key="1">
    <citation type="submission" date="2017-04" db="EMBL/GenBank/DDBJ databases">
        <title>The whole genome sequencing and assembly of Halobacillus mangrovi strain.</title>
        <authorList>
            <person name="Lee S.-J."/>
            <person name="Park M.-K."/>
            <person name="Kim J.-Y."/>
            <person name="Lee Y.-J."/>
            <person name="Yi H."/>
            <person name="Bahn Y.-S."/>
            <person name="Kim J.F."/>
            <person name="Lee D.-W."/>
        </authorList>
    </citation>
    <scope>NUCLEOTIDE SEQUENCE [LARGE SCALE GENOMIC DNA]</scope>
    <source>
        <strain evidence="15 16">KTB 131</strain>
    </source>
</reference>
<dbReference type="Pfam" id="PF04452">
    <property type="entry name" value="Methyltrans_RNA"/>
    <property type="match status" value="1"/>
</dbReference>
<dbReference type="InterPro" id="IPR006700">
    <property type="entry name" value="RsmE"/>
</dbReference>
<evidence type="ECO:0000256" key="8">
    <source>
        <dbReference type="ARBA" id="ARBA00022679"/>
    </source>
</evidence>
<dbReference type="InterPro" id="IPR029026">
    <property type="entry name" value="tRNA_m1G_MTases_N"/>
</dbReference>
<evidence type="ECO:0000256" key="2">
    <source>
        <dbReference type="ARBA" id="ARBA00005528"/>
    </source>
</evidence>
<feature type="domain" description="Ribosomal RNA small subunit methyltransferase E PUA-like" evidence="14">
    <location>
        <begin position="20"/>
        <end position="64"/>
    </location>
</feature>
<proteinExistence type="inferred from homology"/>
<dbReference type="SUPFAM" id="SSF75217">
    <property type="entry name" value="alpha/beta knot"/>
    <property type="match status" value="1"/>
</dbReference>
<dbReference type="RefSeq" id="WP_085029490.1">
    <property type="nucleotide sequence ID" value="NZ_CP020772.1"/>
</dbReference>
<gene>
    <name evidence="15" type="ORF">HM131_09250</name>
</gene>
<dbReference type="CDD" id="cd18084">
    <property type="entry name" value="RsmE-like"/>
    <property type="match status" value="1"/>
</dbReference>
<dbReference type="GO" id="GO:0070042">
    <property type="term" value="F:rRNA (uridine-N3-)-methyltransferase activity"/>
    <property type="evidence" value="ECO:0007669"/>
    <property type="project" value="TreeGrafter"/>
</dbReference>
<keyword evidence="6 12" id="KW-0698">rRNA processing</keyword>
<dbReference type="Gene3D" id="3.40.1280.10">
    <property type="match status" value="1"/>
</dbReference>
<dbReference type="STRING" id="402384.HM131_09250"/>
<evidence type="ECO:0000256" key="5">
    <source>
        <dbReference type="ARBA" id="ARBA00022490"/>
    </source>
</evidence>
<evidence type="ECO:0000256" key="6">
    <source>
        <dbReference type="ARBA" id="ARBA00022552"/>
    </source>
</evidence>
<evidence type="ECO:0000259" key="14">
    <source>
        <dbReference type="Pfam" id="PF20260"/>
    </source>
</evidence>
<keyword evidence="8 12" id="KW-0808">Transferase</keyword>
<evidence type="ECO:0000259" key="13">
    <source>
        <dbReference type="Pfam" id="PF04452"/>
    </source>
</evidence>
<dbReference type="PANTHER" id="PTHR30027">
    <property type="entry name" value="RIBOSOMAL RNA SMALL SUBUNIT METHYLTRANSFERASE E"/>
    <property type="match status" value="1"/>
</dbReference>
<evidence type="ECO:0000313" key="15">
    <source>
        <dbReference type="EMBL" id="ARI77016.1"/>
    </source>
</evidence>
<keyword evidence="16" id="KW-1185">Reference proteome</keyword>
<evidence type="ECO:0000256" key="7">
    <source>
        <dbReference type="ARBA" id="ARBA00022603"/>
    </source>
</evidence>
<feature type="domain" description="Ribosomal RNA small subunit methyltransferase E methyltransferase" evidence="13">
    <location>
        <begin position="73"/>
        <end position="242"/>
    </location>
</feature>
<sequence length="249" mass="28753">MQRYFVETENWSSDFLEIIGDDVHHIFTVMRMKEGEHLTAVHPEQGPAICEITNMQEDQVQCKVVEWLNEDSELPASVTIVQSLGKGDKMEQVVKKGTELGAFAFIPYQADRSVAKWDPKKAEKKTQRLSKIAKEASEQSERIHIPEIHQLHSLSDLISVSYEYDHCLFAYEDEARKKSYHSLSEKLKEVKRGDKVLIMFGPEGGFSEQEVDRLRENHFTSVRLGPRILRMETAPLYFLSSLSYQLEEM</sequence>
<keyword evidence="7 12" id="KW-0489">Methyltransferase</keyword>
<dbReference type="KEGG" id="hmn:HM131_09250"/>
<dbReference type="InterPro" id="IPR046887">
    <property type="entry name" value="RsmE_PUA-like"/>
</dbReference>
<dbReference type="PANTHER" id="PTHR30027:SF3">
    <property type="entry name" value="16S RRNA (URACIL(1498)-N(3))-METHYLTRANSFERASE"/>
    <property type="match status" value="1"/>
</dbReference>
<evidence type="ECO:0000256" key="4">
    <source>
        <dbReference type="ARBA" id="ARBA00013673"/>
    </source>
</evidence>
<evidence type="ECO:0000256" key="1">
    <source>
        <dbReference type="ARBA" id="ARBA00004496"/>
    </source>
</evidence>
<dbReference type="PIRSF" id="PIRSF015601">
    <property type="entry name" value="MTase_slr0722"/>
    <property type="match status" value="1"/>
</dbReference>